<organism evidence="2 3">
    <name type="scientific">Mycolicibacterium brisbanense</name>
    <dbReference type="NCBI Taxonomy" id="146020"/>
    <lineage>
        <taxon>Bacteria</taxon>
        <taxon>Bacillati</taxon>
        <taxon>Actinomycetota</taxon>
        <taxon>Actinomycetes</taxon>
        <taxon>Mycobacteriales</taxon>
        <taxon>Mycobacteriaceae</taxon>
        <taxon>Mycolicibacterium</taxon>
    </lineage>
</organism>
<dbReference type="RefSeq" id="WP_062827946.1">
    <property type="nucleotide sequence ID" value="NZ_BCSX01000014.1"/>
</dbReference>
<feature type="region of interest" description="Disordered" evidence="1">
    <location>
        <begin position="77"/>
        <end position="107"/>
    </location>
</feature>
<dbReference type="Proteomes" id="UP000069620">
    <property type="component" value="Unassembled WGS sequence"/>
</dbReference>
<accession>A0A100VW02</accession>
<name>A0A100VW02_9MYCO</name>
<dbReference type="EMBL" id="BCSX01000014">
    <property type="protein sequence ID" value="GAS86953.1"/>
    <property type="molecule type" value="Genomic_DNA"/>
</dbReference>
<reference evidence="3" key="1">
    <citation type="journal article" date="2016" name="Genome Announc.">
        <title>Draft Genome Sequences of Five Rapidly Growing Mycobacterium Species, M. thermoresistibile, M. fortuitum subsp. acetamidolyticum, M. canariasense, M. brisbanense, and M. novocastrense.</title>
        <authorList>
            <person name="Katahira K."/>
            <person name="Ogura Y."/>
            <person name="Gotoh Y."/>
            <person name="Hayashi T."/>
        </authorList>
    </citation>
    <scope>NUCLEOTIDE SEQUENCE [LARGE SCALE GENOMIC DNA]</scope>
    <source>
        <strain evidence="3">JCM15654</strain>
    </source>
</reference>
<feature type="compositionally biased region" description="Low complexity" evidence="1">
    <location>
        <begin position="84"/>
        <end position="94"/>
    </location>
</feature>
<comment type="caution">
    <text evidence="2">The sequence shown here is derived from an EMBL/GenBank/DDBJ whole genome shotgun (WGS) entry which is preliminary data.</text>
</comment>
<gene>
    <name evidence="2" type="ORF">RMCB_1049</name>
</gene>
<proteinExistence type="predicted"/>
<dbReference type="AlphaFoldDB" id="A0A100VW02"/>
<evidence type="ECO:0000313" key="3">
    <source>
        <dbReference type="Proteomes" id="UP000069620"/>
    </source>
</evidence>
<protein>
    <submittedName>
        <fullName evidence="2">Uncharacterized protein</fullName>
    </submittedName>
</protein>
<keyword evidence="3" id="KW-1185">Reference proteome</keyword>
<sequence>MESFRFTYEGPAGTEGALAQELKTQGVTSVDYEPSTEQRNLPEAVEIVRTVFEVGGDASLIITVGQAVRKITKRFRGSSVTGLPAAASPASAASAEDEDKTGQDSSE</sequence>
<evidence type="ECO:0000313" key="2">
    <source>
        <dbReference type="EMBL" id="GAS86953.1"/>
    </source>
</evidence>
<evidence type="ECO:0000256" key="1">
    <source>
        <dbReference type="SAM" id="MobiDB-lite"/>
    </source>
</evidence>
<reference evidence="3" key="2">
    <citation type="submission" date="2016-02" db="EMBL/GenBank/DDBJ databases">
        <title>Draft genome sequence of five rapidly growing Mycobacterium species.</title>
        <authorList>
            <person name="Katahira K."/>
            <person name="Gotou Y."/>
            <person name="Iida K."/>
            <person name="Ogura Y."/>
            <person name="Hayashi T."/>
        </authorList>
    </citation>
    <scope>NUCLEOTIDE SEQUENCE [LARGE SCALE GENOMIC DNA]</scope>
    <source>
        <strain evidence="3">JCM15654</strain>
    </source>
</reference>